<dbReference type="Proteomes" id="UP000501534">
    <property type="component" value="Chromosome"/>
</dbReference>
<reference evidence="1 2" key="1">
    <citation type="submission" date="2020-04" db="EMBL/GenBank/DDBJ databases">
        <title>Usitatibacter rugosus gen. nov., sp. nov. and Usitatibacter palustris sp. nov., novel members of Usitatibacteraceae fam. nov. within the order Nitrosomonadales isolated from soil.</title>
        <authorList>
            <person name="Huber K.J."/>
            <person name="Neumann-Schaal M."/>
            <person name="Geppert A."/>
            <person name="Luckner M."/>
            <person name="Wanner G."/>
            <person name="Overmann J."/>
        </authorList>
    </citation>
    <scope>NUCLEOTIDE SEQUENCE [LARGE SCALE GENOMIC DNA]</scope>
    <source>
        <strain evidence="1 2">0125_3</strain>
    </source>
</reference>
<sequence>MTVRDTFEIGRTYFVIRYMDEQLLQPIVETLVYLGPDTLDGESWPTPGHLFQFAASYHRDGNWNELPEAEQYEYPEPPIVSFSHEHREYVLDTEGLVAELREWQARA</sequence>
<name>A0A6M4GUF4_9PROT</name>
<evidence type="ECO:0000313" key="2">
    <source>
        <dbReference type="Proteomes" id="UP000501534"/>
    </source>
</evidence>
<gene>
    <name evidence="1" type="ORF">DSM104443_00264</name>
</gene>
<dbReference type="RefSeq" id="WP_171088923.1">
    <property type="nucleotide sequence ID" value="NZ_CP053069.1"/>
</dbReference>
<keyword evidence="2" id="KW-1185">Reference proteome</keyword>
<protein>
    <submittedName>
        <fullName evidence="1">Uncharacterized protein</fullName>
    </submittedName>
</protein>
<dbReference type="EMBL" id="CP053069">
    <property type="protein sequence ID" value="QJR09227.1"/>
    <property type="molecule type" value="Genomic_DNA"/>
</dbReference>
<dbReference type="KEGG" id="uru:DSM104443_00264"/>
<accession>A0A6M4GUF4</accession>
<evidence type="ECO:0000313" key="1">
    <source>
        <dbReference type="EMBL" id="QJR09227.1"/>
    </source>
</evidence>
<dbReference type="AlphaFoldDB" id="A0A6M4GUF4"/>
<organism evidence="1 2">
    <name type="scientific">Usitatibacter rugosus</name>
    <dbReference type="NCBI Taxonomy" id="2732067"/>
    <lineage>
        <taxon>Bacteria</taxon>
        <taxon>Pseudomonadati</taxon>
        <taxon>Pseudomonadota</taxon>
        <taxon>Betaproteobacteria</taxon>
        <taxon>Nitrosomonadales</taxon>
        <taxon>Usitatibacteraceae</taxon>
        <taxon>Usitatibacter</taxon>
    </lineage>
</organism>
<proteinExistence type="predicted"/>